<dbReference type="EMBL" id="SMKZ01000044">
    <property type="protein sequence ID" value="TDE01023.1"/>
    <property type="molecule type" value="Genomic_DNA"/>
</dbReference>
<name>A0A4R5CTI5_9ACTN</name>
<comment type="caution">
    <text evidence="4">The sequence shown here is derived from an EMBL/GenBank/DDBJ whole genome shotgun (WGS) entry which is preliminary data.</text>
</comment>
<dbReference type="AlphaFoldDB" id="A0A4R5CTI5"/>
<dbReference type="InterPro" id="IPR019405">
    <property type="entry name" value="Lactonase_7-beta_prop"/>
</dbReference>
<dbReference type="PANTHER" id="PTHR47197">
    <property type="entry name" value="PROTEIN NIRF"/>
    <property type="match status" value="1"/>
</dbReference>
<dbReference type="Pfam" id="PF10282">
    <property type="entry name" value="Lactonase"/>
    <property type="match status" value="2"/>
</dbReference>
<dbReference type="SUPFAM" id="SSF50969">
    <property type="entry name" value="YVTN repeat-like/Quinoprotein amine dehydrogenase"/>
    <property type="match status" value="1"/>
</dbReference>
<dbReference type="InParanoid" id="A0A4R5CTI5"/>
<dbReference type="InterPro" id="IPR000601">
    <property type="entry name" value="PKD_dom"/>
</dbReference>
<dbReference type="PANTHER" id="PTHR47197:SF3">
    <property type="entry name" value="DIHYDRO-HEME D1 DEHYDROGENASE"/>
    <property type="match status" value="1"/>
</dbReference>
<dbReference type="InterPro" id="IPR035986">
    <property type="entry name" value="PKD_dom_sf"/>
</dbReference>
<dbReference type="Proteomes" id="UP000294739">
    <property type="component" value="Unassembled WGS sequence"/>
</dbReference>
<evidence type="ECO:0000313" key="4">
    <source>
        <dbReference type="EMBL" id="TDE01023.1"/>
    </source>
</evidence>
<dbReference type="Pfam" id="PF18911">
    <property type="entry name" value="PKD_4"/>
    <property type="match status" value="1"/>
</dbReference>
<evidence type="ECO:0000256" key="2">
    <source>
        <dbReference type="SAM" id="SignalP"/>
    </source>
</evidence>
<keyword evidence="5" id="KW-1185">Reference proteome</keyword>
<dbReference type="Gene3D" id="2.60.40.10">
    <property type="entry name" value="Immunoglobulins"/>
    <property type="match status" value="1"/>
</dbReference>
<dbReference type="InterPro" id="IPR011044">
    <property type="entry name" value="Quino_amine_DH_bsu"/>
</dbReference>
<sequence>MFERMITLALTVGLAASAGTAPTPTGAAPAGESPDTQTPAVSRELVVTNSGSHSVSSFTVGANGTPVPNGDPVPTEGPDGPGGVVFAPDGEVAYVAYRDSGEVAAYRVGEDGELSLLAPPVSSRGTLTFGIALAPNGRSLYVSNLGSGTVTAFDVRADGTLARRGQPVPTGFANPRGLVVTPDGRSLYVGHGAPLTDPTNVLVRFEIGDDGHLSRRGVVAETGGAATGMGITPDGRFLYIATTTTDEVYGFRIGRDGRPTPVPGSPYAVADHSEGIAISPDGRFVFVASPGSHRPDNGAGAVSAFLIRPGGALRGVGSPVDAGQGPVGVTSSPDGRFLYVSNVDSGELSAFRVEPGGLRQTAGSPVDTGGRRPAFQSLAIRPDQGPAAAFTTVSGGAGHTTRFDATNSADPDGSVARYDWDFGDGTTLTDGGPTPTHVYRAPGVHRVTLTVTDDEGCSTTDVFTGQTFLCHGTGAASATHAVVVSPRH</sequence>
<feature type="region of interest" description="Disordered" evidence="1">
    <location>
        <begin position="53"/>
        <end position="77"/>
    </location>
</feature>
<gene>
    <name evidence="4" type="ORF">E1269_23850</name>
</gene>
<dbReference type="InterPro" id="IPR013783">
    <property type="entry name" value="Ig-like_fold"/>
</dbReference>
<protein>
    <submittedName>
        <fullName evidence="4">PKD domain-containing protein</fullName>
    </submittedName>
</protein>
<evidence type="ECO:0000256" key="1">
    <source>
        <dbReference type="SAM" id="MobiDB-lite"/>
    </source>
</evidence>
<dbReference type="SUPFAM" id="SSF49299">
    <property type="entry name" value="PKD domain"/>
    <property type="match status" value="1"/>
</dbReference>
<feature type="domain" description="PKD" evidence="3">
    <location>
        <begin position="384"/>
        <end position="456"/>
    </location>
</feature>
<feature type="compositionally biased region" description="Polar residues" evidence="1">
    <location>
        <begin position="53"/>
        <end position="62"/>
    </location>
</feature>
<organism evidence="4 5">
    <name type="scientific">Jiangella asiatica</name>
    <dbReference type="NCBI Taxonomy" id="2530372"/>
    <lineage>
        <taxon>Bacteria</taxon>
        <taxon>Bacillati</taxon>
        <taxon>Actinomycetota</taxon>
        <taxon>Actinomycetes</taxon>
        <taxon>Jiangellales</taxon>
        <taxon>Jiangellaceae</taxon>
        <taxon>Jiangella</taxon>
    </lineage>
</organism>
<feature type="signal peptide" evidence="2">
    <location>
        <begin position="1"/>
        <end position="27"/>
    </location>
</feature>
<dbReference type="PROSITE" id="PS50093">
    <property type="entry name" value="PKD"/>
    <property type="match status" value="1"/>
</dbReference>
<dbReference type="OrthoDB" id="3395603at2"/>
<keyword evidence="2" id="KW-0732">Signal</keyword>
<dbReference type="SMART" id="SM00089">
    <property type="entry name" value="PKD"/>
    <property type="match status" value="1"/>
</dbReference>
<dbReference type="InterPro" id="IPR051200">
    <property type="entry name" value="Host-pathogen_enzymatic-act"/>
</dbReference>
<dbReference type="InterPro" id="IPR015943">
    <property type="entry name" value="WD40/YVTN_repeat-like_dom_sf"/>
</dbReference>
<dbReference type="Gene3D" id="2.130.10.10">
    <property type="entry name" value="YVTN repeat-like/Quinoprotein amine dehydrogenase"/>
    <property type="match status" value="4"/>
</dbReference>
<dbReference type="RefSeq" id="WP_131899268.1">
    <property type="nucleotide sequence ID" value="NZ_SMKZ01000044.1"/>
</dbReference>
<dbReference type="CDD" id="cd00146">
    <property type="entry name" value="PKD"/>
    <property type="match status" value="1"/>
</dbReference>
<feature type="region of interest" description="Disordered" evidence="1">
    <location>
        <begin position="20"/>
        <end position="39"/>
    </location>
</feature>
<evidence type="ECO:0000259" key="3">
    <source>
        <dbReference type="PROSITE" id="PS50093"/>
    </source>
</evidence>
<reference evidence="4 5" key="1">
    <citation type="submission" date="2019-03" db="EMBL/GenBank/DDBJ databases">
        <title>Draft genome sequences of novel Actinobacteria.</title>
        <authorList>
            <person name="Sahin N."/>
            <person name="Ay H."/>
            <person name="Saygin H."/>
        </authorList>
    </citation>
    <scope>NUCLEOTIDE SEQUENCE [LARGE SCALE GENOMIC DNA]</scope>
    <source>
        <strain evidence="4 5">5K138</strain>
    </source>
</reference>
<accession>A0A4R5CTI5</accession>
<feature type="compositionally biased region" description="Low complexity" evidence="1">
    <location>
        <begin position="20"/>
        <end position="31"/>
    </location>
</feature>
<evidence type="ECO:0000313" key="5">
    <source>
        <dbReference type="Proteomes" id="UP000294739"/>
    </source>
</evidence>
<dbReference type="InterPro" id="IPR022409">
    <property type="entry name" value="PKD/Chitinase_dom"/>
</dbReference>
<proteinExistence type="predicted"/>
<feature type="chain" id="PRO_5020446031" evidence="2">
    <location>
        <begin position="28"/>
        <end position="488"/>
    </location>
</feature>
<dbReference type="GO" id="GO:0005975">
    <property type="term" value="P:carbohydrate metabolic process"/>
    <property type="evidence" value="ECO:0007669"/>
    <property type="project" value="UniProtKB-ARBA"/>
</dbReference>